<evidence type="ECO:0000256" key="1">
    <source>
        <dbReference type="SAM" id="Phobius"/>
    </source>
</evidence>
<sequence>MPSVYFVYAAWAAAYAAFAYAAVRHPVPSAAKYADYFSLAFFGVTLLLFGWLFAVQGTTPFVQGNAGSRHGYHYWHLWFLAFPYLYIGHILLLVSNTARLLLPPYPPRAVHYAALPLALLGGWHIGEFMPTA</sequence>
<keyword evidence="1" id="KW-0812">Transmembrane</keyword>
<dbReference type="AlphaFoldDB" id="A0A9X0ZYY9"/>
<accession>A0A9X0ZYY9</accession>
<keyword evidence="1" id="KW-1133">Transmembrane helix</keyword>
<proteinExistence type="predicted"/>
<reference evidence="2" key="1">
    <citation type="submission" date="2021-04" db="EMBL/GenBank/DDBJ databases">
        <title>Genomic characterization of endocarditis-associated Neisseria elongata subsp. nitroreducens.</title>
        <authorList>
            <person name="Schorner M."/>
            <person name="Passarelli-Araujo H."/>
            <person name="Scheffer M."/>
            <person name="Barazzetti F."/>
            <person name="Martins J."/>
            <person name="Machado H."/>
            <person name="Palmeiro J."/>
            <person name="Bazzo M."/>
        </authorList>
    </citation>
    <scope>NUCLEOTIDE SEQUENCE</scope>
    <source>
        <strain evidence="2">Nel_M001</strain>
    </source>
</reference>
<feature type="transmembrane region" description="Helical" evidence="1">
    <location>
        <begin position="35"/>
        <end position="54"/>
    </location>
</feature>
<protein>
    <submittedName>
        <fullName evidence="2">Uncharacterized protein</fullName>
    </submittedName>
</protein>
<dbReference type="EMBL" id="JAGJWT010000018">
    <property type="protein sequence ID" value="MBS9341632.1"/>
    <property type="molecule type" value="Genomic_DNA"/>
</dbReference>
<feature type="transmembrane region" description="Helical" evidence="1">
    <location>
        <begin position="74"/>
        <end position="97"/>
    </location>
</feature>
<name>A0A9X0ZYY9_NEIEL</name>
<feature type="transmembrane region" description="Helical" evidence="1">
    <location>
        <begin position="109"/>
        <end position="126"/>
    </location>
</feature>
<keyword evidence="1" id="KW-0472">Membrane</keyword>
<evidence type="ECO:0000313" key="3">
    <source>
        <dbReference type="Proteomes" id="UP000708805"/>
    </source>
</evidence>
<gene>
    <name evidence="2" type="ORF">J8641_12665</name>
</gene>
<dbReference type="Proteomes" id="UP000708805">
    <property type="component" value="Unassembled WGS sequence"/>
</dbReference>
<feature type="transmembrane region" description="Helical" evidence="1">
    <location>
        <begin position="6"/>
        <end position="23"/>
    </location>
</feature>
<organism evidence="2 3">
    <name type="scientific">Neisseria elongata subsp. nitroreducens</name>
    <dbReference type="NCBI Taxonomy" id="90367"/>
    <lineage>
        <taxon>Bacteria</taxon>
        <taxon>Pseudomonadati</taxon>
        <taxon>Pseudomonadota</taxon>
        <taxon>Betaproteobacteria</taxon>
        <taxon>Neisseriales</taxon>
        <taxon>Neisseriaceae</taxon>
        <taxon>Neisseria</taxon>
    </lineage>
</organism>
<evidence type="ECO:0000313" key="2">
    <source>
        <dbReference type="EMBL" id="MBS9341632.1"/>
    </source>
</evidence>
<comment type="caution">
    <text evidence="2">The sequence shown here is derived from an EMBL/GenBank/DDBJ whole genome shotgun (WGS) entry which is preliminary data.</text>
</comment>